<keyword evidence="4" id="KW-0833">Ubl conjugation pathway</keyword>
<dbReference type="InterPro" id="IPR036388">
    <property type="entry name" value="WH-like_DNA-bd_sf"/>
</dbReference>
<dbReference type="InterPro" id="IPR019559">
    <property type="entry name" value="Cullin_neddylation_domain"/>
</dbReference>
<keyword evidence="11" id="KW-1185">Reference proteome</keyword>
<dbReference type="Gene3D" id="3.30.230.130">
    <property type="entry name" value="Cullin, Chain C, Domain 2"/>
    <property type="match status" value="1"/>
</dbReference>
<gene>
    <name evidence="10" type="ORF">CAUJ_LOCUS11300</name>
</gene>
<evidence type="ECO:0000313" key="10">
    <source>
        <dbReference type="EMBL" id="CAD6195381.1"/>
    </source>
</evidence>
<dbReference type="InterPro" id="IPR001373">
    <property type="entry name" value="Cullin_N"/>
</dbReference>
<dbReference type="Gene3D" id="1.10.10.10">
    <property type="entry name" value="Winged helix-like DNA-binding domain superfamily/Winged helix DNA-binding domain"/>
    <property type="match status" value="1"/>
</dbReference>
<feature type="domain" description="Cullin family profile" evidence="9">
    <location>
        <begin position="412"/>
        <end position="648"/>
    </location>
</feature>
<sequence length="792" mass="91365">MHGSLRAESGLNFETEWARAHPTVLALLNQTRVTPTEWQDLFLSVYKIHSWVEDGEEKVREALSEDIVRYVAEAEKRIRVYEGTSSLLRVYINEWARFYKQANILPLPFKVIESAYGKTAKTIDLVPIKTVMLEKWNTAIFSSFSQQLLSAAMGLVESERNGGIIDSQLVIGVRESFVALNDAPDDPLALYRRTFEKVFTEETVNYYKNRNSQYLEEHGVLEYMIYADRKLDEENLRASKYLDSSYPASTSHGNDEARLKAPNVMTQYSIKKHMDCCVMVLVEEYEESILGECSRLIQNRDVERLQRLYRLIRRTRKGIETVVKCIDEHIRTEGLNDMHANAETITADPEKYVAQLLNMFEKFSALVRDGFCDDARLLTTRDKAFREVVNDCSIFRLELLNKKGKTSSVESKCAELLANYCDLLLRKTQLSKKLTSEEIDEKLNQVLLVLKYVQNKDLFMRFHRAHLSRRLILEMSADQDKEEMMVNKLRECGMPPDMVNKLSKMLQDIEVNKDLSSLFKQSLSINNNKMADVVNIKILNGGAWGRGGSDKVRVSLPRELDEFVPEIEGFYKKQHSGRKLAWMHHWSSGTMVFGTSSGGRFDLEVTTFQMAVLFCWNDRANEKLSLESLRIATELPDTELFRTLLSLVACPKIKSQVLNCDLPGPNINPRDFNDSTLFFVNHDFNLSKNGKAQLRGKVNLIGRLQLSLEPNAEKEHESIVALREYRVQEAIVKVLKTRKSITLAQLTTELIEILKPFFLPNRKMIKEQIDWLIENKYMERRPDDINTFVYLS</sequence>
<dbReference type="Pfam" id="PF00888">
    <property type="entry name" value="Cullin"/>
    <property type="match status" value="1"/>
</dbReference>
<dbReference type="InterPro" id="IPR016159">
    <property type="entry name" value="Cullin_repeat-like_dom_sf"/>
</dbReference>
<evidence type="ECO:0000256" key="2">
    <source>
        <dbReference type="ARBA" id="ARBA00006019"/>
    </source>
</evidence>
<dbReference type="InterPro" id="IPR045093">
    <property type="entry name" value="Cullin"/>
</dbReference>
<dbReference type="SMART" id="SM00884">
    <property type="entry name" value="Cullin_Nedd8"/>
    <property type="match status" value="1"/>
</dbReference>
<reference evidence="10" key="1">
    <citation type="submission" date="2020-10" db="EMBL/GenBank/DDBJ databases">
        <authorList>
            <person name="Kikuchi T."/>
        </authorList>
    </citation>
    <scope>NUCLEOTIDE SEQUENCE</scope>
    <source>
        <strain evidence="10">NKZ352</strain>
    </source>
</reference>
<evidence type="ECO:0000256" key="7">
    <source>
        <dbReference type="PROSITE-ProRule" id="PRU00330"/>
    </source>
</evidence>
<comment type="pathway">
    <text evidence="1">Protein modification; protein ubiquitination.</text>
</comment>
<dbReference type="SUPFAM" id="SSF75632">
    <property type="entry name" value="Cullin homology domain"/>
    <property type="match status" value="1"/>
</dbReference>
<dbReference type="SUPFAM" id="SSF74788">
    <property type="entry name" value="Cullin repeat-like"/>
    <property type="match status" value="1"/>
</dbReference>
<evidence type="ECO:0000313" key="11">
    <source>
        <dbReference type="Proteomes" id="UP000835052"/>
    </source>
</evidence>
<dbReference type="Pfam" id="PF26557">
    <property type="entry name" value="Cullin_AB"/>
    <property type="match status" value="1"/>
</dbReference>
<dbReference type="OrthoDB" id="27073at2759"/>
<protein>
    <recommendedName>
        <fullName evidence="6">Cullin-5</fullName>
    </recommendedName>
</protein>
<dbReference type="InterPro" id="IPR016158">
    <property type="entry name" value="Cullin_homology"/>
</dbReference>
<dbReference type="GO" id="GO:0006511">
    <property type="term" value="P:ubiquitin-dependent protein catabolic process"/>
    <property type="evidence" value="ECO:0007669"/>
    <property type="project" value="InterPro"/>
</dbReference>
<evidence type="ECO:0000256" key="4">
    <source>
        <dbReference type="ARBA" id="ARBA00022786"/>
    </source>
</evidence>
<dbReference type="EMBL" id="CAJGYM010000054">
    <property type="protein sequence ID" value="CAD6195381.1"/>
    <property type="molecule type" value="Genomic_DNA"/>
</dbReference>
<dbReference type="Proteomes" id="UP000835052">
    <property type="component" value="Unassembled WGS sequence"/>
</dbReference>
<dbReference type="PROSITE" id="PS50069">
    <property type="entry name" value="CULLIN_2"/>
    <property type="match status" value="1"/>
</dbReference>
<keyword evidence="5" id="KW-0832">Ubl conjugation</keyword>
<comment type="caution">
    <text evidence="10">The sequence shown here is derived from an EMBL/GenBank/DDBJ whole genome shotgun (WGS) entry which is preliminary data.</text>
</comment>
<dbReference type="FunFam" id="3.30.230.130:FF:000004">
    <property type="entry name" value="Cullin 5"/>
    <property type="match status" value="1"/>
</dbReference>
<dbReference type="GO" id="GO:0031625">
    <property type="term" value="F:ubiquitin protein ligase binding"/>
    <property type="evidence" value="ECO:0007669"/>
    <property type="project" value="InterPro"/>
</dbReference>
<dbReference type="PROSITE" id="PS01256">
    <property type="entry name" value="CULLIN_1"/>
    <property type="match status" value="1"/>
</dbReference>
<evidence type="ECO:0000256" key="8">
    <source>
        <dbReference type="RuleBase" id="RU003829"/>
    </source>
</evidence>
<dbReference type="Pfam" id="PF10557">
    <property type="entry name" value="Cullin_Nedd8"/>
    <property type="match status" value="1"/>
</dbReference>
<evidence type="ECO:0000256" key="1">
    <source>
        <dbReference type="ARBA" id="ARBA00004906"/>
    </source>
</evidence>
<keyword evidence="3" id="KW-1017">Isopeptide bond</keyword>
<dbReference type="InterPro" id="IPR059120">
    <property type="entry name" value="Cullin-like_AB"/>
</dbReference>
<evidence type="ECO:0000256" key="3">
    <source>
        <dbReference type="ARBA" id="ARBA00022499"/>
    </source>
</evidence>
<comment type="similarity">
    <text evidence="2 7 8">Belongs to the cullin family.</text>
</comment>
<dbReference type="InterPro" id="IPR036390">
    <property type="entry name" value="WH_DNA-bd_sf"/>
</dbReference>
<dbReference type="FunFam" id="1.20.1310.10:FF:000014">
    <property type="entry name" value="Cullin 5"/>
    <property type="match status" value="1"/>
</dbReference>
<dbReference type="SUPFAM" id="SSF46785">
    <property type="entry name" value="Winged helix' DNA-binding domain"/>
    <property type="match status" value="1"/>
</dbReference>
<dbReference type="InterPro" id="IPR016157">
    <property type="entry name" value="Cullin_CS"/>
</dbReference>
<name>A0A8S1HM68_9PELO</name>
<dbReference type="InterPro" id="IPR036317">
    <property type="entry name" value="Cullin_homology_sf"/>
</dbReference>
<organism evidence="10 11">
    <name type="scientific">Caenorhabditis auriculariae</name>
    <dbReference type="NCBI Taxonomy" id="2777116"/>
    <lineage>
        <taxon>Eukaryota</taxon>
        <taxon>Metazoa</taxon>
        <taxon>Ecdysozoa</taxon>
        <taxon>Nematoda</taxon>
        <taxon>Chromadorea</taxon>
        <taxon>Rhabditida</taxon>
        <taxon>Rhabditina</taxon>
        <taxon>Rhabditomorpha</taxon>
        <taxon>Rhabditoidea</taxon>
        <taxon>Rhabditidae</taxon>
        <taxon>Peloderinae</taxon>
        <taxon>Caenorhabditis</taxon>
    </lineage>
</organism>
<dbReference type="AlphaFoldDB" id="A0A8S1HM68"/>
<dbReference type="PANTHER" id="PTHR11932">
    <property type="entry name" value="CULLIN"/>
    <property type="match status" value="1"/>
</dbReference>
<dbReference type="Gene3D" id="1.20.1310.10">
    <property type="entry name" value="Cullin Repeats"/>
    <property type="match status" value="4"/>
</dbReference>
<proteinExistence type="inferred from homology"/>
<dbReference type="FunFam" id="1.20.1310.10:FF:000009">
    <property type="entry name" value="Cullin 5"/>
    <property type="match status" value="1"/>
</dbReference>
<evidence type="ECO:0000256" key="6">
    <source>
        <dbReference type="ARBA" id="ARBA00040451"/>
    </source>
</evidence>
<dbReference type="GO" id="GO:0031461">
    <property type="term" value="C:cullin-RING ubiquitin ligase complex"/>
    <property type="evidence" value="ECO:0007669"/>
    <property type="project" value="InterPro"/>
</dbReference>
<evidence type="ECO:0000259" key="9">
    <source>
        <dbReference type="PROSITE" id="PS50069"/>
    </source>
</evidence>
<accession>A0A8S1HM68</accession>
<dbReference type="SMART" id="SM00182">
    <property type="entry name" value="CULLIN"/>
    <property type="match status" value="1"/>
</dbReference>
<evidence type="ECO:0000256" key="5">
    <source>
        <dbReference type="ARBA" id="ARBA00022843"/>
    </source>
</evidence>